<proteinExistence type="predicted"/>
<evidence type="ECO:0000256" key="1">
    <source>
        <dbReference type="SAM" id="Phobius"/>
    </source>
</evidence>
<reference evidence="3" key="1">
    <citation type="submission" date="2014-03" db="EMBL/GenBank/DDBJ databases">
        <authorList>
            <person name="Aksoy S."/>
            <person name="Warren W."/>
            <person name="Wilson R.K."/>
        </authorList>
    </citation>
    <scope>NUCLEOTIDE SEQUENCE [LARGE SCALE GENOMIC DNA]</scope>
    <source>
        <strain evidence="3">IAEA</strain>
    </source>
</reference>
<keyword evidence="3" id="KW-1185">Reference proteome</keyword>
<feature type="transmembrane region" description="Helical" evidence="1">
    <location>
        <begin position="66"/>
        <end position="83"/>
    </location>
</feature>
<keyword evidence="1" id="KW-0472">Membrane</keyword>
<accession>A0A1A9WVG1</accession>
<organism evidence="2 3">
    <name type="scientific">Glossina brevipalpis</name>
    <dbReference type="NCBI Taxonomy" id="37001"/>
    <lineage>
        <taxon>Eukaryota</taxon>
        <taxon>Metazoa</taxon>
        <taxon>Ecdysozoa</taxon>
        <taxon>Arthropoda</taxon>
        <taxon>Hexapoda</taxon>
        <taxon>Insecta</taxon>
        <taxon>Pterygota</taxon>
        <taxon>Neoptera</taxon>
        <taxon>Endopterygota</taxon>
        <taxon>Diptera</taxon>
        <taxon>Brachycera</taxon>
        <taxon>Muscomorpha</taxon>
        <taxon>Hippoboscoidea</taxon>
        <taxon>Glossinidae</taxon>
        <taxon>Glossina</taxon>
    </lineage>
</organism>
<dbReference type="EnsemblMetazoa" id="GBRI033928-RA">
    <property type="protein sequence ID" value="GBRI033928-PA"/>
    <property type="gene ID" value="GBRI033928"/>
</dbReference>
<dbReference type="AlphaFoldDB" id="A0A1A9WVG1"/>
<name>A0A1A9WVG1_9MUSC</name>
<sequence>MKVKKKYYAHYGYHICFQKNVRHKTDDRKNHKTIGILLKALMCPPTLSILDVVAPQKSFCLYKNQNLLIVLLLCCYVILCCFGQESTIQESTLHYISVFISFRRFQQYYQHR</sequence>
<dbReference type="VEuPathDB" id="VectorBase:GBRI033928"/>
<evidence type="ECO:0000313" key="2">
    <source>
        <dbReference type="EnsemblMetazoa" id="GBRI033928-PA"/>
    </source>
</evidence>
<reference evidence="2" key="2">
    <citation type="submission" date="2020-05" db="UniProtKB">
        <authorList>
            <consortium name="EnsemblMetazoa"/>
        </authorList>
    </citation>
    <scope>IDENTIFICATION</scope>
    <source>
        <strain evidence="2">IAEA</strain>
    </source>
</reference>
<keyword evidence="1" id="KW-1133">Transmembrane helix</keyword>
<keyword evidence="1" id="KW-0812">Transmembrane</keyword>
<evidence type="ECO:0000313" key="3">
    <source>
        <dbReference type="Proteomes" id="UP000091820"/>
    </source>
</evidence>
<protein>
    <submittedName>
        <fullName evidence="2">Uncharacterized protein</fullName>
    </submittedName>
</protein>
<dbReference type="Proteomes" id="UP000091820">
    <property type="component" value="Unassembled WGS sequence"/>
</dbReference>